<dbReference type="InterPro" id="IPR011042">
    <property type="entry name" value="6-blade_b-propeller_TolB-like"/>
</dbReference>
<feature type="signal peptide" evidence="2">
    <location>
        <begin position="1"/>
        <end position="25"/>
    </location>
</feature>
<comment type="caution">
    <text evidence="3">The sequence shown here is derived from an EMBL/GenBank/DDBJ whole genome shotgun (WGS) entry which is preliminary data.</text>
</comment>
<proteinExistence type="predicted"/>
<dbReference type="AlphaFoldDB" id="A0A927K3D5"/>
<dbReference type="SUPFAM" id="SSF63825">
    <property type="entry name" value="YWTD domain"/>
    <property type="match status" value="1"/>
</dbReference>
<reference evidence="3" key="1">
    <citation type="submission" date="2020-09" db="EMBL/GenBank/DDBJ databases">
        <title>Nocardioides sp. strain MJB4 16S ribosomal RNA gene Genome sequencing and assembly.</title>
        <authorList>
            <person name="Kim I."/>
        </authorList>
    </citation>
    <scope>NUCLEOTIDE SEQUENCE</scope>
    <source>
        <strain evidence="3">MJB4</strain>
    </source>
</reference>
<feature type="chain" id="PRO_5039280036" evidence="2">
    <location>
        <begin position="26"/>
        <end position="330"/>
    </location>
</feature>
<accession>A0A927K3D5</accession>
<keyword evidence="2" id="KW-0732">Signal</keyword>
<gene>
    <name evidence="3" type="ORF">IE331_07045</name>
</gene>
<organism evidence="3 4">
    <name type="scientific">Nocardioides donggukensis</name>
    <dbReference type="NCBI Taxonomy" id="2774019"/>
    <lineage>
        <taxon>Bacteria</taxon>
        <taxon>Bacillati</taxon>
        <taxon>Actinomycetota</taxon>
        <taxon>Actinomycetes</taxon>
        <taxon>Propionibacteriales</taxon>
        <taxon>Nocardioidaceae</taxon>
        <taxon>Nocardioides</taxon>
    </lineage>
</organism>
<evidence type="ECO:0000313" key="3">
    <source>
        <dbReference type="EMBL" id="MBD8869374.1"/>
    </source>
</evidence>
<dbReference type="Proteomes" id="UP000616839">
    <property type="component" value="Unassembled WGS sequence"/>
</dbReference>
<name>A0A927K3D5_9ACTN</name>
<dbReference type="Gene3D" id="2.120.10.30">
    <property type="entry name" value="TolB, C-terminal domain"/>
    <property type="match status" value="1"/>
</dbReference>
<dbReference type="RefSeq" id="WP_192142026.1">
    <property type="nucleotide sequence ID" value="NZ_JACYXZ010000002.1"/>
</dbReference>
<dbReference type="EMBL" id="JACYXZ010000002">
    <property type="protein sequence ID" value="MBD8869374.1"/>
    <property type="molecule type" value="Genomic_DNA"/>
</dbReference>
<evidence type="ECO:0000256" key="1">
    <source>
        <dbReference type="SAM" id="MobiDB-lite"/>
    </source>
</evidence>
<evidence type="ECO:0000313" key="4">
    <source>
        <dbReference type="Proteomes" id="UP000616839"/>
    </source>
</evidence>
<feature type="region of interest" description="Disordered" evidence="1">
    <location>
        <begin position="27"/>
        <end position="63"/>
    </location>
</feature>
<keyword evidence="4" id="KW-1185">Reference proteome</keyword>
<feature type="compositionally biased region" description="Low complexity" evidence="1">
    <location>
        <begin position="27"/>
        <end position="42"/>
    </location>
</feature>
<protein>
    <submittedName>
        <fullName evidence="3">Superoxide dismutase</fullName>
    </submittedName>
</protein>
<evidence type="ECO:0000256" key="2">
    <source>
        <dbReference type="SAM" id="SignalP"/>
    </source>
</evidence>
<sequence>MSRTLRRLAAGSALALVLATPAAMATATADGPADGPAGGPADRGPHRCSAGPDRIDLPQGWQPEGITTGGRRLYVGSLADGRILRADPRTARVRVLPRSGTGTAAVGIDHDSRRRVLWVAGGAEGEVRVHSKRSGRLLRTYTMPTDPDGRFVNDLVVTRHGAYATDSRNAELAVVPLGGRGLPPSGAADTRPVTGDFELVDGFNLNGIVRSGRWLLAVQSATGDLFRIDPASGDSTRVDLGDYALANGDGLELDGDLLFVVRNRDNLVAAVRLAEDRASGRVVAEITDEDLDVPTTAAHLGKGLYAVNARFGTPDPASADYWITRLTAVR</sequence>